<dbReference type="PANTHER" id="PTHR21090:SF5">
    <property type="entry name" value="PENTAFUNCTIONAL AROM POLYPEPTIDE"/>
    <property type="match status" value="1"/>
</dbReference>
<evidence type="ECO:0000256" key="6">
    <source>
        <dbReference type="ARBA" id="ARBA00044633"/>
    </source>
</evidence>
<dbReference type="GO" id="GO:0009423">
    <property type="term" value="P:chorismate biosynthetic process"/>
    <property type="evidence" value="ECO:0007669"/>
    <property type="project" value="UniProtKB-UniRule"/>
</dbReference>
<dbReference type="GO" id="GO:0008652">
    <property type="term" value="P:amino acid biosynthetic process"/>
    <property type="evidence" value="ECO:0007669"/>
    <property type="project" value="UniProtKB-KW"/>
</dbReference>
<feature type="binding site" evidence="7">
    <location>
        <position position="41"/>
    </location>
    <ligand>
        <name>3-phosphoshikimate</name>
        <dbReference type="ChEBI" id="CHEBI:145989"/>
    </ligand>
</feature>
<dbReference type="CDD" id="cd01556">
    <property type="entry name" value="EPSP_synthase"/>
    <property type="match status" value="1"/>
</dbReference>
<comment type="function">
    <text evidence="7">Catalyzes the transfer of the enolpyruvyl moiety of phosphoenolpyruvate (PEP) to the 5-hydroxyl of shikimate-3-phosphate (S3P) to produce enolpyruvyl shikimate-3-phosphate and inorganic phosphate.</text>
</comment>
<feature type="binding site" evidence="7">
    <location>
        <position position="362"/>
    </location>
    <ligand>
        <name>phosphoenolpyruvate</name>
        <dbReference type="ChEBI" id="CHEBI:58702"/>
    </ligand>
</feature>
<dbReference type="AlphaFoldDB" id="A0A917NLR0"/>
<feature type="active site" description="Proton acceptor" evidence="7">
    <location>
        <position position="331"/>
    </location>
</feature>
<accession>A0A917NLR0</accession>
<keyword evidence="4 7" id="KW-0808">Transferase</keyword>
<comment type="caution">
    <text evidence="9">The sequence shown here is derived from an EMBL/GenBank/DDBJ whole genome shotgun (WGS) entry which is preliminary data.</text>
</comment>
<feature type="binding site" evidence="7">
    <location>
        <position position="186"/>
    </location>
    <ligand>
        <name>3-phosphoshikimate</name>
        <dbReference type="ChEBI" id="CHEBI:145989"/>
    </ligand>
</feature>
<dbReference type="HAMAP" id="MF_00210">
    <property type="entry name" value="EPSP_synth"/>
    <property type="match status" value="1"/>
</dbReference>
<feature type="binding site" evidence="7">
    <location>
        <position position="187"/>
    </location>
    <ligand>
        <name>3-phosphoshikimate</name>
        <dbReference type="ChEBI" id="CHEBI:145989"/>
    </ligand>
</feature>
<dbReference type="InterPro" id="IPR001986">
    <property type="entry name" value="Enolpyruvate_Tfrase_dom"/>
</dbReference>
<evidence type="ECO:0000313" key="9">
    <source>
        <dbReference type="EMBL" id="GGJ07255.1"/>
    </source>
</evidence>
<protein>
    <recommendedName>
        <fullName evidence="7">3-phosphoshikimate 1-carboxyvinyltransferase</fullName>
        <ecNumber evidence="7">2.5.1.19</ecNumber>
    </recommendedName>
    <alternativeName>
        <fullName evidence="7">5-enolpyruvylshikimate-3-phosphate synthase</fullName>
        <shortName evidence="7">EPSP synthase</shortName>
        <shortName evidence="7">EPSPS</shortName>
    </alternativeName>
</protein>
<feature type="binding site" evidence="7">
    <location>
        <position position="188"/>
    </location>
    <ligand>
        <name>3-phosphoshikimate</name>
        <dbReference type="ChEBI" id="CHEBI:145989"/>
    </ligand>
</feature>
<dbReference type="GO" id="GO:0009073">
    <property type="term" value="P:aromatic amino acid family biosynthetic process"/>
    <property type="evidence" value="ECO:0007669"/>
    <property type="project" value="UniProtKB-KW"/>
</dbReference>
<comment type="caution">
    <text evidence="7">Lacks conserved residue(s) required for the propagation of feature annotation.</text>
</comment>
<organism evidence="9 10">
    <name type="scientific">Alicyclobacillus cellulosilyticus</name>
    <dbReference type="NCBI Taxonomy" id="1003997"/>
    <lineage>
        <taxon>Bacteria</taxon>
        <taxon>Bacillati</taxon>
        <taxon>Bacillota</taxon>
        <taxon>Bacilli</taxon>
        <taxon>Bacillales</taxon>
        <taxon>Alicyclobacillaceae</taxon>
        <taxon>Alicyclobacillus</taxon>
    </lineage>
</organism>
<feature type="binding site" evidence="7">
    <location>
        <position position="112"/>
    </location>
    <ligand>
        <name>phosphoenolpyruvate</name>
        <dbReference type="ChEBI" id="CHEBI:58702"/>
    </ligand>
</feature>
<feature type="binding site" evidence="7">
    <location>
        <position position="188"/>
    </location>
    <ligand>
        <name>phosphoenolpyruvate</name>
        <dbReference type="ChEBI" id="CHEBI:58702"/>
    </ligand>
</feature>
<keyword evidence="10" id="KW-1185">Reference proteome</keyword>
<feature type="binding site" evidence="7">
    <location>
        <position position="428"/>
    </location>
    <ligand>
        <name>phosphoenolpyruvate</name>
        <dbReference type="ChEBI" id="CHEBI:58702"/>
    </ligand>
</feature>
<evidence type="ECO:0000256" key="5">
    <source>
        <dbReference type="ARBA" id="ARBA00023141"/>
    </source>
</evidence>
<evidence type="ECO:0000256" key="1">
    <source>
        <dbReference type="ARBA" id="ARBA00004811"/>
    </source>
</evidence>
<feature type="domain" description="Enolpyruvate transferase" evidence="8">
    <location>
        <begin position="30"/>
        <end position="437"/>
    </location>
</feature>
<dbReference type="PANTHER" id="PTHR21090">
    <property type="entry name" value="AROM/DEHYDROQUINATE SYNTHASE"/>
    <property type="match status" value="1"/>
</dbReference>
<evidence type="ECO:0000256" key="3">
    <source>
        <dbReference type="ARBA" id="ARBA00022605"/>
    </source>
</evidence>
<dbReference type="PIRSF" id="PIRSF000505">
    <property type="entry name" value="EPSPS"/>
    <property type="match status" value="1"/>
</dbReference>
<feature type="binding site" evidence="7">
    <location>
        <position position="41"/>
    </location>
    <ligand>
        <name>phosphoenolpyruvate</name>
        <dbReference type="ChEBI" id="CHEBI:58702"/>
    </ligand>
</feature>
<gene>
    <name evidence="7 9" type="primary">aroA</name>
    <name evidence="9" type="ORF">GCM10010885_15490</name>
</gene>
<reference evidence="9" key="2">
    <citation type="submission" date="2020-09" db="EMBL/GenBank/DDBJ databases">
        <authorList>
            <person name="Sun Q."/>
            <person name="Ohkuma M."/>
        </authorList>
    </citation>
    <scope>NUCLEOTIDE SEQUENCE</scope>
    <source>
        <strain evidence="9">JCM 18487</strain>
    </source>
</reference>
<dbReference type="InterPro" id="IPR036968">
    <property type="entry name" value="Enolpyruvate_Tfrase_sf"/>
</dbReference>
<dbReference type="EC" id="2.5.1.19" evidence="7"/>
<feature type="binding site" evidence="7">
    <location>
        <position position="42"/>
    </location>
    <ligand>
        <name>3-phosphoshikimate</name>
        <dbReference type="ChEBI" id="CHEBI:145989"/>
    </ligand>
</feature>
<dbReference type="GO" id="GO:0005737">
    <property type="term" value="C:cytoplasm"/>
    <property type="evidence" value="ECO:0007669"/>
    <property type="project" value="UniProtKB-SubCell"/>
</dbReference>
<dbReference type="RefSeq" id="WP_188882241.1">
    <property type="nucleotide sequence ID" value="NZ_BMOY01000022.1"/>
</dbReference>
<dbReference type="NCBIfam" id="TIGR01356">
    <property type="entry name" value="aroA"/>
    <property type="match status" value="1"/>
</dbReference>
<dbReference type="GO" id="GO:0003866">
    <property type="term" value="F:3-phosphoshikimate 1-carboxyvinyltransferase activity"/>
    <property type="evidence" value="ECO:0007669"/>
    <property type="project" value="UniProtKB-UniRule"/>
</dbReference>
<dbReference type="InterPro" id="IPR013792">
    <property type="entry name" value="RNA3'P_cycl/enolpyr_Trfase_a/b"/>
</dbReference>
<dbReference type="SUPFAM" id="SSF55205">
    <property type="entry name" value="EPT/RTPC-like"/>
    <property type="match status" value="1"/>
</dbReference>
<dbReference type="Gene3D" id="3.65.10.10">
    <property type="entry name" value="Enolpyruvate transferase domain"/>
    <property type="match status" value="2"/>
</dbReference>
<comment type="subcellular location">
    <subcellularLocation>
        <location evidence="7">Cytoplasm</location>
    </subcellularLocation>
</comment>
<keyword evidence="3 7" id="KW-0028">Amino-acid biosynthesis</keyword>
<comment type="catalytic activity">
    <reaction evidence="6">
        <text>3-phosphoshikimate + phosphoenolpyruvate = 5-O-(1-carboxyvinyl)-3-phosphoshikimate + phosphate</text>
        <dbReference type="Rhea" id="RHEA:21256"/>
        <dbReference type="ChEBI" id="CHEBI:43474"/>
        <dbReference type="ChEBI" id="CHEBI:57701"/>
        <dbReference type="ChEBI" id="CHEBI:58702"/>
        <dbReference type="ChEBI" id="CHEBI:145989"/>
        <dbReference type="EC" id="2.5.1.19"/>
    </reaction>
    <physiologicalReaction direction="left-to-right" evidence="6">
        <dbReference type="Rhea" id="RHEA:21257"/>
    </physiologicalReaction>
</comment>
<keyword evidence="7" id="KW-0963">Cytoplasm</keyword>
<dbReference type="Pfam" id="PF00275">
    <property type="entry name" value="EPSP_synthase"/>
    <property type="match status" value="1"/>
</dbReference>
<comment type="pathway">
    <text evidence="1 7">Metabolic intermediate biosynthesis; chorismate biosynthesis; chorismate from D-erythrose 4-phosphate and phosphoenolpyruvate: step 6/7.</text>
</comment>
<feature type="binding site" evidence="7">
    <location>
        <position position="331"/>
    </location>
    <ligand>
        <name>3-phosphoshikimate</name>
        <dbReference type="ChEBI" id="CHEBI:145989"/>
    </ligand>
</feature>
<proteinExistence type="inferred from homology"/>
<dbReference type="Proteomes" id="UP000637695">
    <property type="component" value="Unassembled WGS sequence"/>
</dbReference>
<feature type="binding site" evidence="7">
    <location>
        <position position="141"/>
    </location>
    <ligand>
        <name>phosphoenolpyruvate</name>
        <dbReference type="ChEBI" id="CHEBI:58702"/>
    </ligand>
</feature>
<feature type="binding site" evidence="7">
    <location>
        <position position="46"/>
    </location>
    <ligand>
        <name>3-phosphoshikimate</name>
        <dbReference type="ChEBI" id="CHEBI:145989"/>
    </ligand>
</feature>
<comment type="subunit">
    <text evidence="7">Monomer.</text>
</comment>
<evidence type="ECO:0000256" key="2">
    <source>
        <dbReference type="ARBA" id="ARBA00009948"/>
    </source>
</evidence>
<evidence type="ECO:0000259" key="8">
    <source>
        <dbReference type="Pfam" id="PF00275"/>
    </source>
</evidence>
<evidence type="ECO:0000256" key="4">
    <source>
        <dbReference type="ARBA" id="ARBA00022679"/>
    </source>
</evidence>
<dbReference type="InterPro" id="IPR006264">
    <property type="entry name" value="EPSP_synthase"/>
</dbReference>
<feature type="binding site" evidence="7">
    <location>
        <position position="403"/>
    </location>
    <ligand>
        <name>phosphoenolpyruvate</name>
        <dbReference type="ChEBI" id="CHEBI:58702"/>
    </ligand>
</feature>
<feature type="binding site" evidence="7">
    <location>
        <position position="358"/>
    </location>
    <ligand>
        <name>3-phosphoshikimate</name>
        <dbReference type="ChEBI" id="CHEBI:145989"/>
    </ligand>
</feature>
<evidence type="ECO:0000313" key="10">
    <source>
        <dbReference type="Proteomes" id="UP000637695"/>
    </source>
</evidence>
<evidence type="ECO:0000256" key="7">
    <source>
        <dbReference type="HAMAP-Rule" id="MF_00210"/>
    </source>
</evidence>
<comment type="similarity">
    <text evidence="2 7">Belongs to the EPSP synthase family.</text>
</comment>
<name>A0A917NLR0_9BACL</name>
<dbReference type="EMBL" id="BMOY01000022">
    <property type="protein sequence ID" value="GGJ07255.1"/>
    <property type="molecule type" value="Genomic_DNA"/>
</dbReference>
<sequence length="454" mass="49061">MTQPMDLSARSPWSRLNDVEEVEVHPLHRPVDADVVVPGSKSFTNRALIMAGLAHGRSVLHGILRSDDSYWCVDSLRRLGLRVHVDGDTVEVDGSGGEWPVQEAELFIGAAGTTARFLPGALAVAPRGCWRVTGNRRLSERPLAPLLDALTALGARIEATAGGCLPITVHGSGLRGGQLAMSGRQSSQFISGVLIAAPYAEQPVDIAITDHIVQHAYVHITIDVMRAFGAAVTADASLRTMHVTPGPYQGRTLQLEADASTACYFFAMAALVGGRMRVTNLGYHTRQPDIRFVDLLERMGCEVVRGETFVEVRGSGRLHGGLTVSMKEMSDQTLTLAALAPFADGPVTVTDVAHIRHHESDRIHAACTLLREMGIRAEERDDGFTVWPGDPRPARLATYDDHRIAMAFSLLGLRVPGIRVLDPGCVSKTCPVFFDRLQDLGVRVTYVQRDGAGG</sequence>
<keyword evidence="5 7" id="KW-0057">Aromatic amino acid biosynthesis</keyword>
<reference evidence="9" key="1">
    <citation type="journal article" date="2014" name="Int. J. Syst. Evol. Microbiol.">
        <title>Complete genome sequence of Corynebacterium casei LMG S-19264T (=DSM 44701T), isolated from a smear-ripened cheese.</title>
        <authorList>
            <consortium name="US DOE Joint Genome Institute (JGI-PGF)"/>
            <person name="Walter F."/>
            <person name="Albersmeier A."/>
            <person name="Kalinowski J."/>
            <person name="Ruckert C."/>
        </authorList>
    </citation>
    <scope>NUCLEOTIDE SEQUENCE</scope>
    <source>
        <strain evidence="9">JCM 18487</strain>
    </source>
</reference>